<dbReference type="InterPro" id="IPR036322">
    <property type="entry name" value="WD40_repeat_dom_sf"/>
</dbReference>
<sequence length="893" mass="102438">MSEKRHRRKDETWTSKELSAALHGSKDKRDKTKRSENIDFSDNRRSERKSSRKSDSRVEEETARGNRKSSGTERKSHDEKGEHHESRRDAKSENHRRRDRDDGRDDERRREKRKEGKEIREESGRDEKRHHRREEGRDRRHDEDDKRRDRGKDHRDKEERRSRRKTENEVDHRERKHKDRVHDEKRDRRSARNEEDYDVERQRKKEEKRRRREEEEKVAEKERRHHKRDRDDRDGRYKKRSENEKESSSKRKDSEQKKRHPKPVLTPEDDYNYDDEEFEDYEDDFEDDASEKDSAAGGGNPEVDDVIRAIQRENERISSARTLSAKSDTYTSSTPTEADSVSSARVMSTNINFSSSRQHSTNYKARKKMIMRRNDLLTLIQLDVMTFDLFDLPPVTEYNFYIKNFGGQNARQVSTQCNDDALEVDTQTDETEVVEKWTQHPQDGASATGGSSQDQGANNALNFLSMMRDSSLQFGKFMSYASNIIESSFMEATVWRGNKSDERSVLSCCDSCIKFNTNFSYLQGRHILHATFGDGLMAISFSPSQLVSTRIDQKGLITVWKASNTEQPDKILVCDALPITTCFLPKNNHLLFAGANDGSVLVYNLMEASSMHQCIEIERGKVTALRSPTYSTANVSDVHASPVICLCSAGNQNSNQIFSLEESAKLCVWIVVDILSDVDDDVNLVPHGRVKLVKSLKLDVTSSRSSSELGSRATCALCPDSDIFYVGYETGHVISWTRDRKLKTYRSHGAGAATFLSVSALNTSLILTSYADGSLALFDVKQEYPVMTWSLDGGSLLFCDWSNCRSSVFFALDSTNQFHVWDLMASDSAPVVSDKFQEKTSRFCVDVSTDQSTSLMVTYDSCAFEVHRLSSHFTDSVSSNEAEQMTSLVTSFS</sequence>
<comment type="caution">
    <text evidence="2">The sequence shown here is derived from an EMBL/GenBank/DDBJ whole genome shotgun (WGS) entry which is preliminary data.</text>
</comment>
<dbReference type="Gene3D" id="2.130.10.10">
    <property type="entry name" value="YVTN repeat-like/Quinoprotein amine dehydrogenase"/>
    <property type="match status" value="2"/>
</dbReference>
<feature type="compositionally biased region" description="Basic and acidic residues" evidence="1">
    <location>
        <begin position="305"/>
        <end position="318"/>
    </location>
</feature>
<dbReference type="EMBL" id="CAWYQH010000079">
    <property type="protein sequence ID" value="CAK8681106.1"/>
    <property type="molecule type" value="Genomic_DNA"/>
</dbReference>
<feature type="compositionally biased region" description="Polar residues" evidence="1">
    <location>
        <begin position="319"/>
        <end position="342"/>
    </location>
</feature>
<evidence type="ECO:0008006" key="4">
    <source>
        <dbReference type="Google" id="ProtNLM"/>
    </source>
</evidence>
<accession>A0ABP0FP32</accession>
<keyword evidence="3" id="KW-1185">Reference proteome</keyword>
<feature type="compositionally biased region" description="Basic and acidic residues" evidence="1">
    <location>
        <begin position="180"/>
        <end position="205"/>
    </location>
</feature>
<dbReference type="SMART" id="SM00320">
    <property type="entry name" value="WD40"/>
    <property type="match status" value="4"/>
</dbReference>
<dbReference type="Proteomes" id="UP001642483">
    <property type="component" value="Unassembled WGS sequence"/>
</dbReference>
<name>A0ABP0FP32_CLALP</name>
<proteinExistence type="predicted"/>
<evidence type="ECO:0000313" key="2">
    <source>
        <dbReference type="EMBL" id="CAK8681106.1"/>
    </source>
</evidence>
<feature type="compositionally biased region" description="Basic and acidic residues" evidence="1">
    <location>
        <begin position="229"/>
        <end position="256"/>
    </location>
</feature>
<organism evidence="2 3">
    <name type="scientific">Clavelina lepadiformis</name>
    <name type="common">Light-bulb sea squirt</name>
    <name type="synonym">Ascidia lepadiformis</name>
    <dbReference type="NCBI Taxonomy" id="159417"/>
    <lineage>
        <taxon>Eukaryota</taxon>
        <taxon>Metazoa</taxon>
        <taxon>Chordata</taxon>
        <taxon>Tunicata</taxon>
        <taxon>Ascidiacea</taxon>
        <taxon>Aplousobranchia</taxon>
        <taxon>Clavelinidae</taxon>
        <taxon>Clavelina</taxon>
    </lineage>
</organism>
<feature type="compositionally biased region" description="Basic and acidic residues" evidence="1">
    <location>
        <begin position="24"/>
        <end position="93"/>
    </location>
</feature>
<feature type="region of interest" description="Disordered" evidence="1">
    <location>
        <begin position="1"/>
        <end position="342"/>
    </location>
</feature>
<dbReference type="SUPFAM" id="SSF50978">
    <property type="entry name" value="WD40 repeat-like"/>
    <property type="match status" value="1"/>
</dbReference>
<reference evidence="2 3" key="1">
    <citation type="submission" date="2024-02" db="EMBL/GenBank/DDBJ databases">
        <authorList>
            <person name="Daric V."/>
            <person name="Darras S."/>
        </authorList>
    </citation>
    <scope>NUCLEOTIDE SEQUENCE [LARGE SCALE GENOMIC DNA]</scope>
</reference>
<protein>
    <recommendedName>
        <fullName evidence="4">WD repeat-containing protein 60</fullName>
    </recommendedName>
</protein>
<dbReference type="InterPro" id="IPR001680">
    <property type="entry name" value="WD40_rpt"/>
</dbReference>
<dbReference type="PANTHER" id="PTHR16022">
    <property type="entry name" value="WD REPEAT DOMAIN 60"/>
    <property type="match status" value="1"/>
</dbReference>
<feature type="compositionally biased region" description="Basic and acidic residues" evidence="1">
    <location>
        <begin position="1"/>
        <end position="14"/>
    </location>
</feature>
<feature type="compositionally biased region" description="Acidic residues" evidence="1">
    <location>
        <begin position="267"/>
        <end position="290"/>
    </location>
</feature>
<dbReference type="InterPro" id="IPR042505">
    <property type="entry name" value="DYNC2I1"/>
</dbReference>
<feature type="compositionally biased region" description="Basic and acidic residues" evidence="1">
    <location>
        <begin position="99"/>
        <end position="173"/>
    </location>
</feature>
<feature type="compositionally biased region" description="Basic and acidic residues" evidence="1">
    <location>
        <begin position="212"/>
        <end position="222"/>
    </location>
</feature>
<evidence type="ECO:0000256" key="1">
    <source>
        <dbReference type="SAM" id="MobiDB-lite"/>
    </source>
</evidence>
<dbReference type="InterPro" id="IPR015943">
    <property type="entry name" value="WD40/YVTN_repeat-like_dom_sf"/>
</dbReference>
<gene>
    <name evidence="2" type="ORF">CVLEPA_LOCUS11343</name>
</gene>
<dbReference type="PANTHER" id="PTHR16022:SF0">
    <property type="entry name" value="CYTOPLASMIC DYNEIN 2 INTERMEDIATE CHAIN 1"/>
    <property type="match status" value="1"/>
</dbReference>
<evidence type="ECO:0000313" key="3">
    <source>
        <dbReference type="Proteomes" id="UP001642483"/>
    </source>
</evidence>